<gene>
    <name evidence="2" type="ORF">DEU51_102410</name>
</gene>
<evidence type="ECO:0000313" key="2">
    <source>
        <dbReference type="EMBL" id="RDL24152.1"/>
    </source>
</evidence>
<dbReference type="RefSeq" id="WP_115146265.1">
    <property type="nucleotide sequence ID" value="NZ_QRAV01000002.1"/>
</dbReference>
<reference evidence="2 3" key="1">
    <citation type="submission" date="2018-07" db="EMBL/GenBank/DDBJ databases">
        <title>Genome sequencing of rice bacterial endophytes.</title>
        <authorList>
            <person name="Venturi V."/>
        </authorList>
    </citation>
    <scope>NUCLEOTIDE SEQUENCE [LARGE SCALE GENOMIC DNA]</scope>
    <source>
        <strain evidence="2 3">E2333</strain>
    </source>
</reference>
<dbReference type="InterPro" id="IPR003593">
    <property type="entry name" value="AAA+_ATPase"/>
</dbReference>
<accession>A0A370SWS2</accession>
<evidence type="ECO:0000313" key="3">
    <source>
        <dbReference type="Proteomes" id="UP000255365"/>
    </source>
</evidence>
<dbReference type="Pfam" id="PF01695">
    <property type="entry name" value="IstB_IS21"/>
    <property type="match status" value="1"/>
</dbReference>
<dbReference type="InterPro" id="IPR002611">
    <property type="entry name" value="IstB_ATP-bd"/>
</dbReference>
<dbReference type="InterPro" id="IPR027417">
    <property type="entry name" value="P-loop_NTPase"/>
</dbReference>
<dbReference type="SUPFAM" id="SSF52540">
    <property type="entry name" value="P-loop containing nucleoside triphosphate hydrolases"/>
    <property type="match status" value="1"/>
</dbReference>
<name>A0A370SWS2_PSEJE</name>
<feature type="domain" description="AAA+ ATPase" evidence="1">
    <location>
        <begin position="123"/>
        <end position="251"/>
    </location>
</feature>
<dbReference type="GO" id="GO:0005524">
    <property type="term" value="F:ATP binding"/>
    <property type="evidence" value="ECO:0007669"/>
    <property type="project" value="InterPro"/>
</dbReference>
<dbReference type="GO" id="GO:0006260">
    <property type="term" value="P:DNA replication"/>
    <property type="evidence" value="ECO:0007669"/>
    <property type="project" value="TreeGrafter"/>
</dbReference>
<evidence type="ECO:0000259" key="1">
    <source>
        <dbReference type="SMART" id="SM00382"/>
    </source>
</evidence>
<proteinExistence type="predicted"/>
<protein>
    <submittedName>
        <fullName evidence="2">DNA replication protein DnaC</fullName>
    </submittedName>
</protein>
<dbReference type="CDD" id="cd00009">
    <property type="entry name" value="AAA"/>
    <property type="match status" value="1"/>
</dbReference>
<sequence length="267" mass="29237">MAKPISNFRRAPDVRFFEAQCPVHGTIDGAEVEQFDGSYLVRTCRRCQWEAMNTADTRSEAHTQALARREATALNDLLIGSGITPRFADCTLDNFTTGAVLEKVRALSTCQSYVEQFEENYRAGRSLILSGNVGTGKTHLASGMVQHVIRKFSAAALIVSAAEIIRIAKGAMVRGAEYTERDVINELAGLDLLVIDEIGAQKGSEYELGLLHEVIDRRYQLVLPTVVVSNLPANALGQFIGDRALDRLRQNGGQAVGFSWSSMRSTT</sequence>
<dbReference type="PANTHER" id="PTHR30050">
    <property type="entry name" value="CHROMOSOMAL REPLICATION INITIATOR PROTEIN DNAA"/>
    <property type="match status" value="1"/>
</dbReference>
<dbReference type="PANTHER" id="PTHR30050:SF4">
    <property type="entry name" value="ATP-BINDING PROTEIN RV3427C IN INSERTION SEQUENCE-RELATED"/>
    <property type="match status" value="1"/>
</dbReference>
<dbReference type="Proteomes" id="UP000255365">
    <property type="component" value="Unassembled WGS sequence"/>
</dbReference>
<organism evidence="2 3">
    <name type="scientific">Pseudomonas jessenii</name>
    <dbReference type="NCBI Taxonomy" id="77298"/>
    <lineage>
        <taxon>Bacteria</taxon>
        <taxon>Pseudomonadati</taxon>
        <taxon>Pseudomonadota</taxon>
        <taxon>Gammaproteobacteria</taxon>
        <taxon>Pseudomonadales</taxon>
        <taxon>Pseudomonadaceae</taxon>
        <taxon>Pseudomonas</taxon>
    </lineage>
</organism>
<comment type="caution">
    <text evidence="2">The sequence shown here is derived from an EMBL/GenBank/DDBJ whole genome shotgun (WGS) entry which is preliminary data.</text>
</comment>
<dbReference type="Gene3D" id="3.40.50.300">
    <property type="entry name" value="P-loop containing nucleotide triphosphate hydrolases"/>
    <property type="match status" value="1"/>
</dbReference>
<dbReference type="EMBL" id="QRAV01000002">
    <property type="protein sequence ID" value="RDL24152.1"/>
    <property type="molecule type" value="Genomic_DNA"/>
</dbReference>
<dbReference type="SMART" id="SM00382">
    <property type="entry name" value="AAA"/>
    <property type="match status" value="1"/>
</dbReference>
<dbReference type="AlphaFoldDB" id="A0A370SWS2"/>